<keyword evidence="2 4" id="KW-0863">Zinc-finger</keyword>
<dbReference type="PROSITE" id="PS51501">
    <property type="entry name" value="ZF_DNL"/>
    <property type="match status" value="1"/>
</dbReference>
<keyword evidence="3" id="KW-0862">Zinc</keyword>
<sequence>MTFTCTAEDCGHRSTHEFSARSYNHGIVLLTCPSCKNRHLIADHIGWFKESTEDGKLKTVEDLLKARGEQVKRGRMDLDGDIEYFPSELEEPPKDS</sequence>
<dbReference type="STRING" id="933852.A0A0C3APU0"/>
<dbReference type="InterPro" id="IPR024158">
    <property type="entry name" value="Mt_import_TIM15"/>
</dbReference>
<evidence type="ECO:0000256" key="2">
    <source>
        <dbReference type="ARBA" id="ARBA00022771"/>
    </source>
</evidence>
<dbReference type="GO" id="GO:0030150">
    <property type="term" value="P:protein import into mitochondrial matrix"/>
    <property type="evidence" value="ECO:0007669"/>
    <property type="project" value="TreeGrafter"/>
</dbReference>
<dbReference type="OrthoDB" id="512667at2759"/>
<dbReference type="InterPro" id="IPR007853">
    <property type="entry name" value="Znf_DNL-typ"/>
</dbReference>
<reference evidence="6 7" key="1">
    <citation type="submission" date="2014-04" db="EMBL/GenBank/DDBJ databases">
        <authorList>
            <consortium name="DOE Joint Genome Institute"/>
            <person name="Kuo A."/>
            <person name="Zuccaro A."/>
            <person name="Kohler A."/>
            <person name="Nagy L.G."/>
            <person name="Floudas D."/>
            <person name="Copeland A."/>
            <person name="Barry K.W."/>
            <person name="Cichocki N."/>
            <person name="Veneault-Fourrey C."/>
            <person name="LaButti K."/>
            <person name="Lindquist E.A."/>
            <person name="Lipzen A."/>
            <person name="Lundell T."/>
            <person name="Morin E."/>
            <person name="Murat C."/>
            <person name="Sun H."/>
            <person name="Tunlid A."/>
            <person name="Henrissat B."/>
            <person name="Grigoriev I.V."/>
            <person name="Hibbett D.S."/>
            <person name="Martin F."/>
            <person name="Nordberg H.P."/>
            <person name="Cantor M.N."/>
            <person name="Hua S.X."/>
        </authorList>
    </citation>
    <scope>NUCLEOTIDE SEQUENCE [LARGE SCALE GENOMIC DNA]</scope>
    <source>
        <strain evidence="6 7">MAFF 305830</strain>
    </source>
</reference>
<evidence type="ECO:0000313" key="7">
    <source>
        <dbReference type="Proteomes" id="UP000054097"/>
    </source>
</evidence>
<dbReference type="HOGENOM" id="CLU_093902_6_1_1"/>
<dbReference type="PANTHER" id="PTHR20922">
    <property type="entry name" value="DNL-TYPE ZINC FINGER PROTEIN"/>
    <property type="match status" value="1"/>
</dbReference>
<dbReference type="EMBL" id="KN824388">
    <property type="protein sequence ID" value="KIM21251.1"/>
    <property type="molecule type" value="Genomic_DNA"/>
</dbReference>
<dbReference type="GO" id="GO:0051087">
    <property type="term" value="F:protein-folding chaperone binding"/>
    <property type="evidence" value="ECO:0007669"/>
    <property type="project" value="TreeGrafter"/>
</dbReference>
<name>A0A0C3APU0_SERVB</name>
<keyword evidence="1" id="KW-0479">Metal-binding</keyword>
<proteinExistence type="predicted"/>
<protein>
    <recommendedName>
        <fullName evidence="5">DNL-type domain-containing protein</fullName>
    </recommendedName>
</protein>
<accession>A0A0C3APU0</accession>
<dbReference type="GO" id="GO:0006457">
    <property type="term" value="P:protein folding"/>
    <property type="evidence" value="ECO:0007669"/>
    <property type="project" value="TreeGrafter"/>
</dbReference>
<dbReference type="GO" id="GO:0050821">
    <property type="term" value="P:protein stabilization"/>
    <property type="evidence" value="ECO:0007669"/>
    <property type="project" value="TreeGrafter"/>
</dbReference>
<organism evidence="6 7">
    <name type="scientific">Serendipita vermifera MAFF 305830</name>
    <dbReference type="NCBI Taxonomy" id="933852"/>
    <lineage>
        <taxon>Eukaryota</taxon>
        <taxon>Fungi</taxon>
        <taxon>Dikarya</taxon>
        <taxon>Basidiomycota</taxon>
        <taxon>Agaricomycotina</taxon>
        <taxon>Agaricomycetes</taxon>
        <taxon>Sebacinales</taxon>
        <taxon>Serendipitaceae</taxon>
        <taxon>Serendipita</taxon>
    </lineage>
</organism>
<evidence type="ECO:0000256" key="4">
    <source>
        <dbReference type="PROSITE-ProRule" id="PRU00834"/>
    </source>
</evidence>
<feature type="domain" description="DNL-type" evidence="5">
    <location>
        <begin position="1"/>
        <end position="96"/>
    </location>
</feature>
<dbReference type="PANTHER" id="PTHR20922:SF13">
    <property type="entry name" value="DNL-TYPE ZINC FINGER PROTEIN"/>
    <property type="match status" value="1"/>
</dbReference>
<dbReference type="Pfam" id="PF05180">
    <property type="entry name" value="zf-DNL"/>
    <property type="match status" value="1"/>
</dbReference>
<evidence type="ECO:0000313" key="6">
    <source>
        <dbReference type="EMBL" id="KIM21251.1"/>
    </source>
</evidence>
<dbReference type="GO" id="GO:0008270">
    <property type="term" value="F:zinc ion binding"/>
    <property type="evidence" value="ECO:0007669"/>
    <property type="project" value="UniProtKB-KW"/>
</dbReference>
<dbReference type="Proteomes" id="UP000054097">
    <property type="component" value="Unassembled WGS sequence"/>
</dbReference>
<dbReference type="AlphaFoldDB" id="A0A0C3APU0"/>
<dbReference type="GO" id="GO:0005739">
    <property type="term" value="C:mitochondrion"/>
    <property type="evidence" value="ECO:0007669"/>
    <property type="project" value="TreeGrafter"/>
</dbReference>
<evidence type="ECO:0000256" key="3">
    <source>
        <dbReference type="ARBA" id="ARBA00022833"/>
    </source>
</evidence>
<evidence type="ECO:0000259" key="5">
    <source>
        <dbReference type="PROSITE" id="PS51501"/>
    </source>
</evidence>
<keyword evidence="7" id="KW-1185">Reference proteome</keyword>
<reference evidence="7" key="2">
    <citation type="submission" date="2015-01" db="EMBL/GenBank/DDBJ databases">
        <title>Evolutionary Origins and Diversification of the Mycorrhizal Mutualists.</title>
        <authorList>
            <consortium name="DOE Joint Genome Institute"/>
            <consortium name="Mycorrhizal Genomics Consortium"/>
            <person name="Kohler A."/>
            <person name="Kuo A."/>
            <person name="Nagy L.G."/>
            <person name="Floudas D."/>
            <person name="Copeland A."/>
            <person name="Barry K.W."/>
            <person name="Cichocki N."/>
            <person name="Veneault-Fourrey C."/>
            <person name="LaButti K."/>
            <person name="Lindquist E.A."/>
            <person name="Lipzen A."/>
            <person name="Lundell T."/>
            <person name="Morin E."/>
            <person name="Murat C."/>
            <person name="Riley R."/>
            <person name="Ohm R."/>
            <person name="Sun H."/>
            <person name="Tunlid A."/>
            <person name="Henrissat B."/>
            <person name="Grigoriev I.V."/>
            <person name="Hibbett D.S."/>
            <person name="Martin F."/>
        </authorList>
    </citation>
    <scope>NUCLEOTIDE SEQUENCE [LARGE SCALE GENOMIC DNA]</scope>
    <source>
        <strain evidence="7">MAFF 305830</strain>
    </source>
</reference>
<gene>
    <name evidence="6" type="ORF">M408DRAFT_18446</name>
</gene>
<evidence type="ECO:0000256" key="1">
    <source>
        <dbReference type="ARBA" id="ARBA00022723"/>
    </source>
</evidence>